<accession>A0AAU9S2L8</accession>
<evidence type="ECO:0000313" key="3">
    <source>
        <dbReference type="Proteomes" id="UP000836841"/>
    </source>
</evidence>
<evidence type="ECO:0000256" key="1">
    <source>
        <dbReference type="SAM" id="Phobius"/>
    </source>
</evidence>
<keyword evidence="1" id="KW-1133">Transmembrane helix</keyword>
<dbReference type="Proteomes" id="UP000836841">
    <property type="component" value="Chromosome 3"/>
</dbReference>
<name>A0AAU9S2L8_THLAR</name>
<evidence type="ECO:0000313" key="2">
    <source>
        <dbReference type="EMBL" id="CAH2053609.1"/>
    </source>
</evidence>
<keyword evidence="3" id="KW-1185">Reference proteome</keyword>
<proteinExistence type="predicted"/>
<organism evidence="2 3">
    <name type="scientific">Thlaspi arvense</name>
    <name type="common">Field penny-cress</name>
    <dbReference type="NCBI Taxonomy" id="13288"/>
    <lineage>
        <taxon>Eukaryota</taxon>
        <taxon>Viridiplantae</taxon>
        <taxon>Streptophyta</taxon>
        <taxon>Embryophyta</taxon>
        <taxon>Tracheophyta</taxon>
        <taxon>Spermatophyta</taxon>
        <taxon>Magnoliopsida</taxon>
        <taxon>eudicotyledons</taxon>
        <taxon>Gunneridae</taxon>
        <taxon>Pentapetalae</taxon>
        <taxon>rosids</taxon>
        <taxon>malvids</taxon>
        <taxon>Brassicales</taxon>
        <taxon>Brassicaceae</taxon>
        <taxon>Thlaspideae</taxon>
        <taxon>Thlaspi</taxon>
    </lineage>
</organism>
<dbReference type="AlphaFoldDB" id="A0AAU9S2L8"/>
<gene>
    <name evidence="2" type="ORF">TAV2_LOCUS11320</name>
</gene>
<keyword evidence="1" id="KW-0472">Membrane</keyword>
<dbReference type="EMBL" id="OU466859">
    <property type="protein sequence ID" value="CAH2053609.1"/>
    <property type="molecule type" value="Genomic_DNA"/>
</dbReference>
<keyword evidence="1" id="KW-0812">Transmembrane</keyword>
<sequence>MNPPVVVAAASGVPPCLTPMLCGLESPATLAAPAGNPATGFALGLVAMSITLQAEWSASDAMHQGTSATEPLSKIYKIAFEVALFPISWAPFQSMEKEKEKQERTKDDDNFVRCCNERQYCNFSCRAFGCIIHFIIISFCFLFLFFLNS</sequence>
<reference evidence="2 3" key="1">
    <citation type="submission" date="2022-03" db="EMBL/GenBank/DDBJ databases">
        <authorList>
            <person name="Nunn A."/>
            <person name="Chopra R."/>
            <person name="Nunn A."/>
            <person name="Contreras Garrido A."/>
        </authorList>
    </citation>
    <scope>NUCLEOTIDE SEQUENCE [LARGE SCALE GENOMIC DNA]</scope>
</reference>
<protein>
    <submittedName>
        <fullName evidence="2">Uncharacterized protein</fullName>
    </submittedName>
</protein>
<feature type="transmembrane region" description="Helical" evidence="1">
    <location>
        <begin position="127"/>
        <end position="147"/>
    </location>
</feature>